<protein>
    <submittedName>
        <fullName evidence="1">Uncharacterized protein</fullName>
    </submittedName>
</protein>
<organism evidence="1 2">
    <name type="scientific">Microbacterium testaceum</name>
    <name type="common">Aureobacterium testaceum</name>
    <name type="synonym">Brevibacterium testaceum</name>
    <dbReference type="NCBI Taxonomy" id="2033"/>
    <lineage>
        <taxon>Bacteria</taxon>
        <taxon>Bacillati</taxon>
        <taxon>Actinomycetota</taxon>
        <taxon>Actinomycetes</taxon>
        <taxon>Micrococcales</taxon>
        <taxon>Microbacteriaceae</taxon>
        <taxon>Microbacterium</taxon>
    </lineage>
</organism>
<dbReference type="Proteomes" id="UP000244649">
    <property type="component" value="Unassembled WGS sequence"/>
</dbReference>
<reference evidence="1 2" key="1">
    <citation type="submission" date="2018-04" db="EMBL/GenBank/DDBJ databases">
        <authorList>
            <person name="Go L.Y."/>
            <person name="Mitchell J.A."/>
        </authorList>
    </citation>
    <scope>NUCLEOTIDE SEQUENCE [LARGE SCALE GENOMIC DNA]</scope>
    <source>
        <strain evidence="1 2">TPD7010</strain>
    </source>
</reference>
<name>A0A2T7VQW5_MICTE</name>
<dbReference type="PROSITE" id="PS51257">
    <property type="entry name" value="PROKAR_LIPOPROTEIN"/>
    <property type="match status" value="1"/>
</dbReference>
<dbReference type="EMBL" id="QDFT01000090">
    <property type="protein sequence ID" value="PVE58738.1"/>
    <property type="molecule type" value="Genomic_DNA"/>
</dbReference>
<dbReference type="AlphaFoldDB" id="A0A2T7VQW5"/>
<proteinExistence type="predicted"/>
<accession>A0A2T7VQW5</accession>
<sequence>MKRMVALVAMSLVLLTGCRSYTPEPDASKVHAAWTVCGWAIEDHHTALKEEVTPEELAAEILDVCGEEPPLP</sequence>
<evidence type="ECO:0000313" key="2">
    <source>
        <dbReference type="Proteomes" id="UP000244649"/>
    </source>
</evidence>
<comment type="caution">
    <text evidence="1">The sequence shown here is derived from an EMBL/GenBank/DDBJ whole genome shotgun (WGS) entry which is preliminary data.</text>
</comment>
<evidence type="ECO:0000313" key="1">
    <source>
        <dbReference type="EMBL" id="PVE58738.1"/>
    </source>
</evidence>
<gene>
    <name evidence="1" type="ORF">DC432_15930</name>
</gene>